<dbReference type="GO" id="GO:0008270">
    <property type="term" value="F:zinc ion binding"/>
    <property type="evidence" value="ECO:0007669"/>
    <property type="project" value="UniProtKB-KW"/>
</dbReference>
<dbReference type="Pfam" id="PF16837">
    <property type="entry name" value="SF3A3"/>
    <property type="match status" value="1"/>
</dbReference>
<feature type="transmembrane region" description="Helical" evidence="8">
    <location>
        <begin position="535"/>
        <end position="552"/>
    </location>
</feature>
<name>A0A642UZV3_9ASCO</name>
<keyword evidence="5" id="KW-0862">Zinc</keyword>
<comment type="caution">
    <text evidence="10">The sequence shown here is derived from an EMBL/GenBank/DDBJ whole genome shotgun (WGS) entry which is preliminary data.</text>
</comment>
<keyword evidence="8" id="KW-0472">Membrane</keyword>
<evidence type="ECO:0000256" key="6">
    <source>
        <dbReference type="ARBA" id="ARBA00023242"/>
    </source>
</evidence>
<dbReference type="Pfam" id="PF11931">
    <property type="entry name" value="SF3a60_Prp9_C"/>
    <property type="match status" value="1"/>
</dbReference>
<dbReference type="GO" id="GO:0005681">
    <property type="term" value="C:spliceosomal complex"/>
    <property type="evidence" value="ECO:0007669"/>
    <property type="project" value="InterPro"/>
</dbReference>
<feature type="compositionally biased region" description="Acidic residues" evidence="7">
    <location>
        <begin position="412"/>
        <end position="429"/>
    </location>
</feature>
<accession>A0A642UZV3</accession>
<keyword evidence="4" id="KW-0863">Zinc-finger</keyword>
<keyword evidence="11" id="KW-1185">Reference proteome</keyword>
<dbReference type="InterPro" id="IPR024598">
    <property type="entry name" value="SF3a60/Prp9_C"/>
</dbReference>
<evidence type="ECO:0000256" key="8">
    <source>
        <dbReference type="SAM" id="Phobius"/>
    </source>
</evidence>
<evidence type="ECO:0000259" key="9">
    <source>
        <dbReference type="PROSITE" id="PS50171"/>
    </source>
</evidence>
<dbReference type="AlphaFoldDB" id="A0A642UZV3"/>
<sequence>MSSSVLETQRSALEELERIEEAVSERILYNPHILPDTHSLESSSALHGRKKRPLRDDLIHEHEVARMLDRYEEQCRYLKRSFEKVSKDMDEGHPAKLRVKEIDGLNYEQFQKQVASIREFHKRYPNEGVENQEMLFKMTKDRIREENEMGILPENDEEKEQHQGQLQGERLLSAFAVDLNVDSMFSGEEFYGRFMDLVGLHERFLNLKFLNRTFTYLQYLDKFADFNDKSIYGPSRFRDPEYFSYVADLHNYLVSFLKRTHPLEAPDNVVRRIDNDFDSAWSNKSLSIQQNGKSDQQKSSNEGQVATDGSVWCEACAKSFKNEAVYNGHLNGNKHKKNVKAASATGSQGTEDVKLKTLAYHEYCVHHLAEFLAKHVSETRANVERKQALTDRERQLETEALESEVIGSGAIESDEERNENGKDEDENDDVVYNPLKLPLGWDGKPIPYWLWKLNGLGIEFPCEICGNHIYMGRKAFEKHFMEARHTHGLKCLGIQPSVLFKNITNIKDAEGRKENTVEMEDEEGNVMSAKVYNEYVYFSLLSVLLLTLLLVLRNKAFYDPFGTCPKLCGFPLIVVQFVLFKRTKNISSARPHFSEYIGQLDQC</sequence>
<dbReference type="Gene3D" id="3.30.160.60">
    <property type="entry name" value="Classic Zinc Finger"/>
    <property type="match status" value="1"/>
</dbReference>
<keyword evidence="6" id="KW-0539">Nucleus</keyword>
<evidence type="ECO:0000256" key="2">
    <source>
        <dbReference type="ARBA" id="ARBA00008776"/>
    </source>
</evidence>
<dbReference type="GO" id="GO:0000398">
    <property type="term" value="P:mRNA splicing, via spliceosome"/>
    <property type="evidence" value="ECO:0007669"/>
    <property type="project" value="InterPro"/>
</dbReference>
<dbReference type="InterPro" id="IPR003604">
    <property type="entry name" value="Matrin/U1-like-C_Znf_C2H2"/>
</dbReference>
<organism evidence="10 11">
    <name type="scientific">Trichomonascus ciferrii</name>
    <dbReference type="NCBI Taxonomy" id="44093"/>
    <lineage>
        <taxon>Eukaryota</taxon>
        <taxon>Fungi</taxon>
        <taxon>Dikarya</taxon>
        <taxon>Ascomycota</taxon>
        <taxon>Saccharomycotina</taxon>
        <taxon>Dipodascomycetes</taxon>
        <taxon>Dipodascales</taxon>
        <taxon>Trichomonascaceae</taxon>
        <taxon>Trichomonascus</taxon>
        <taxon>Trichomonascus ciferrii complex</taxon>
    </lineage>
</organism>
<dbReference type="PROSITE" id="PS00028">
    <property type="entry name" value="ZINC_FINGER_C2H2_1"/>
    <property type="match status" value="1"/>
</dbReference>
<keyword evidence="3" id="KW-0479">Metal-binding</keyword>
<dbReference type="InterPro" id="IPR031774">
    <property type="entry name" value="SF3A3_dom"/>
</dbReference>
<dbReference type="Pfam" id="PF16958">
    <property type="entry name" value="PRP9_N"/>
    <property type="match status" value="1"/>
</dbReference>
<evidence type="ECO:0000313" key="11">
    <source>
        <dbReference type="Proteomes" id="UP000761534"/>
    </source>
</evidence>
<feature type="region of interest" description="Disordered" evidence="7">
    <location>
        <begin position="407"/>
        <end position="429"/>
    </location>
</feature>
<feature type="domain" description="Matrin-type" evidence="9">
    <location>
        <begin position="460"/>
        <end position="491"/>
    </location>
</feature>
<comment type="subcellular location">
    <subcellularLocation>
        <location evidence="1">Nucleus</location>
    </subcellularLocation>
</comment>
<dbReference type="PANTHER" id="PTHR12786:SF2">
    <property type="entry name" value="SPLICING FACTOR 3A SUBUNIT 3"/>
    <property type="match status" value="1"/>
</dbReference>
<comment type="similarity">
    <text evidence="2">Belongs to the SF3A3 family.</text>
</comment>
<dbReference type="Pfam" id="PF12171">
    <property type="entry name" value="zf-C2H2_jaz"/>
    <property type="match status" value="1"/>
</dbReference>
<evidence type="ECO:0000256" key="5">
    <source>
        <dbReference type="ARBA" id="ARBA00022833"/>
    </source>
</evidence>
<dbReference type="VEuPathDB" id="FungiDB:TRICI_004638"/>
<dbReference type="PANTHER" id="PTHR12786">
    <property type="entry name" value="SPLICING FACTOR SF3A-RELATED"/>
    <property type="match status" value="1"/>
</dbReference>
<dbReference type="Proteomes" id="UP000761534">
    <property type="component" value="Unassembled WGS sequence"/>
</dbReference>
<gene>
    <name evidence="10" type="ORF">TRICI_004638</name>
</gene>
<evidence type="ECO:0000256" key="7">
    <source>
        <dbReference type="SAM" id="MobiDB-lite"/>
    </source>
</evidence>
<dbReference type="InterPro" id="IPR036236">
    <property type="entry name" value="Znf_C2H2_sf"/>
</dbReference>
<dbReference type="InterPro" id="IPR022755">
    <property type="entry name" value="Znf_C2H2_jaz"/>
</dbReference>
<dbReference type="PROSITE" id="PS50171">
    <property type="entry name" value="ZF_MATRIN"/>
    <property type="match status" value="1"/>
</dbReference>
<reference evidence="10" key="1">
    <citation type="journal article" date="2019" name="G3 (Bethesda)">
        <title>Genome Assemblies of Two Rare Opportunistic Yeast Pathogens: Diutina rugosa (syn. Candida rugosa) and Trichomonascus ciferrii (syn. Candida ciferrii).</title>
        <authorList>
            <person name="Mixao V."/>
            <person name="Saus E."/>
            <person name="Hansen A.P."/>
            <person name="Lass-Florl C."/>
            <person name="Gabaldon T."/>
        </authorList>
    </citation>
    <scope>NUCLEOTIDE SEQUENCE</scope>
    <source>
        <strain evidence="10">CBS 4856</strain>
    </source>
</reference>
<proteinExistence type="inferred from homology"/>
<dbReference type="SUPFAM" id="SSF57667">
    <property type="entry name" value="beta-beta-alpha zinc fingers"/>
    <property type="match status" value="1"/>
</dbReference>
<evidence type="ECO:0000256" key="4">
    <source>
        <dbReference type="ARBA" id="ARBA00022771"/>
    </source>
</evidence>
<dbReference type="EMBL" id="SWFS01000349">
    <property type="protein sequence ID" value="KAA8909134.1"/>
    <property type="molecule type" value="Genomic_DNA"/>
</dbReference>
<evidence type="ECO:0000256" key="1">
    <source>
        <dbReference type="ARBA" id="ARBA00004123"/>
    </source>
</evidence>
<dbReference type="InterPro" id="IPR051421">
    <property type="entry name" value="RNA_Proc_DNA_Dmg_Regulator"/>
</dbReference>
<dbReference type="InterPro" id="IPR000690">
    <property type="entry name" value="Matrin/U1-C_Znf_C2H2"/>
</dbReference>
<protein>
    <recommendedName>
        <fullName evidence="9">Matrin-type domain-containing protein</fullName>
    </recommendedName>
</protein>
<dbReference type="GO" id="GO:0003723">
    <property type="term" value="F:RNA binding"/>
    <property type="evidence" value="ECO:0007669"/>
    <property type="project" value="InterPro"/>
</dbReference>
<dbReference type="OrthoDB" id="2160351at2759"/>
<dbReference type="SMART" id="SM00451">
    <property type="entry name" value="ZnF_U1"/>
    <property type="match status" value="1"/>
</dbReference>
<evidence type="ECO:0000313" key="10">
    <source>
        <dbReference type="EMBL" id="KAA8909134.1"/>
    </source>
</evidence>
<keyword evidence="8" id="KW-1133">Transmembrane helix</keyword>
<keyword evidence="8" id="KW-0812">Transmembrane</keyword>
<dbReference type="InterPro" id="IPR013087">
    <property type="entry name" value="Znf_C2H2_type"/>
</dbReference>
<evidence type="ECO:0000256" key="3">
    <source>
        <dbReference type="ARBA" id="ARBA00022723"/>
    </source>
</evidence>
<dbReference type="InterPro" id="IPR031590">
    <property type="entry name" value="PRP9_N"/>
</dbReference>